<dbReference type="Proteomes" id="UP000676967">
    <property type="component" value="Chromosome"/>
</dbReference>
<evidence type="ECO:0008006" key="4">
    <source>
        <dbReference type="Google" id="ProtNLM"/>
    </source>
</evidence>
<feature type="transmembrane region" description="Helical" evidence="1">
    <location>
        <begin position="21"/>
        <end position="42"/>
    </location>
</feature>
<dbReference type="EMBL" id="AP023356">
    <property type="protein sequence ID" value="BCJ45883.1"/>
    <property type="molecule type" value="Genomic_DNA"/>
</dbReference>
<accession>A0ABM7M2L5</accession>
<evidence type="ECO:0000313" key="2">
    <source>
        <dbReference type="EMBL" id="BCJ45883.1"/>
    </source>
</evidence>
<dbReference type="RefSeq" id="WP_189333565.1">
    <property type="nucleotide sequence ID" value="NZ_AP023356.1"/>
</dbReference>
<proteinExistence type="predicted"/>
<protein>
    <recommendedName>
        <fullName evidence="4">Flp family type IVb pilin</fullName>
    </recommendedName>
</protein>
<gene>
    <name evidence="2" type="ORF">Aiant_65400</name>
</gene>
<reference evidence="2 3" key="1">
    <citation type="submission" date="2020-08" db="EMBL/GenBank/DDBJ databases">
        <title>Whole genome shotgun sequence of Actinoplanes ianthinogenes NBRC 13996.</title>
        <authorList>
            <person name="Komaki H."/>
            <person name="Tamura T."/>
        </authorList>
    </citation>
    <scope>NUCLEOTIDE SEQUENCE [LARGE SCALE GENOMIC DNA]</scope>
    <source>
        <strain evidence="2 3">NBRC 13996</strain>
    </source>
</reference>
<evidence type="ECO:0000313" key="3">
    <source>
        <dbReference type="Proteomes" id="UP000676967"/>
    </source>
</evidence>
<keyword evidence="1" id="KW-0472">Membrane</keyword>
<keyword evidence="1" id="KW-1133">Transmembrane helix</keyword>
<organism evidence="2 3">
    <name type="scientific">Actinoplanes ianthinogenes</name>
    <dbReference type="NCBI Taxonomy" id="122358"/>
    <lineage>
        <taxon>Bacteria</taxon>
        <taxon>Bacillati</taxon>
        <taxon>Actinomycetota</taxon>
        <taxon>Actinomycetes</taxon>
        <taxon>Micromonosporales</taxon>
        <taxon>Micromonosporaceae</taxon>
        <taxon>Actinoplanes</taxon>
    </lineage>
</organism>
<sequence>MDKLTEGRRDDEGATVVEYSLLAAIVTGICLVTITSLGHQIAHVLTVAGGSLLP</sequence>
<name>A0ABM7M2L5_9ACTN</name>
<evidence type="ECO:0000256" key="1">
    <source>
        <dbReference type="SAM" id="Phobius"/>
    </source>
</evidence>
<keyword evidence="1" id="KW-0812">Transmembrane</keyword>
<keyword evidence="3" id="KW-1185">Reference proteome</keyword>